<gene>
    <name evidence="11" type="ORF">ACFQE9_10705</name>
</gene>
<dbReference type="InterPro" id="IPR049278">
    <property type="entry name" value="MS_channel_C"/>
</dbReference>
<keyword evidence="4 8" id="KW-0812">Transmembrane</keyword>
<dbReference type="Proteomes" id="UP001596296">
    <property type="component" value="Unassembled WGS sequence"/>
</dbReference>
<evidence type="ECO:0000313" key="11">
    <source>
        <dbReference type="EMBL" id="MFC6893068.1"/>
    </source>
</evidence>
<keyword evidence="12" id="KW-1185">Reference proteome</keyword>
<dbReference type="EMBL" id="JBHSXL010000009">
    <property type="protein sequence ID" value="MFC6893068.1"/>
    <property type="molecule type" value="Genomic_DNA"/>
</dbReference>
<dbReference type="InterPro" id="IPR011014">
    <property type="entry name" value="MscS_channel_TM-2"/>
</dbReference>
<evidence type="ECO:0000256" key="8">
    <source>
        <dbReference type="SAM" id="Phobius"/>
    </source>
</evidence>
<feature type="region of interest" description="Disordered" evidence="7">
    <location>
        <begin position="341"/>
        <end position="391"/>
    </location>
</feature>
<dbReference type="AlphaFoldDB" id="A0ABD5UZ48"/>
<dbReference type="PANTHER" id="PTHR30221">
    <property type="entry name" value="SMALL-CONDUCTANCE MECHANOSENSITIVE CHANNEL"/>
    <property type="match status" value="1"/>
</dbReference>
<evidence type="ECO:0000259" key="10">
    <source>
        <dbReference type="Pfam" id="PF21082"/>
    </source>
</evidence>
<feature type="compositionally biased region" description="Low complexity" evidence="7">
    <location>
        <begin position="359"/>
        <end position="382"/>
    </location>
</feature>
<feature type="transmembrane region" description="Helical" evidence="8">
    <location>
        <begin position="165"/>
        <end position="195"/>
    </location>
</feature>
<evidence type="ECO:0000256" key="7">
    <source>
        <dbReference type="SAM" id="MobiDB-lite"/>
    </source>
</evidence>
<comment type="caution">
    <text evidence="11">The sequence shown here is derived from an EMBL/GenBank/DDBJ whole genome shotgun (WGS) entry which is preliminary data.</text>
</comment>
<comment type="similarity">
    <text evidence="2">Belongs to the MscS (TC 1.A.23) family.</text>
</comment>
<name>A0ABD5UZ48_9EURY</name>
<dbReference type="SUPFAM" id="SSF50182">
    <property type="entry name" value="Sm-like ribonucleoproteins"/>
    <property type="match status" value="1"/>
</dbReference>
<dbReference type="Pfam" id="PF00924">
    <property type="entry name" value="MS_channel_2nd"/>
    <property type="match status" value="1"/>
</dbReference>
<evidence type="ECO:0000256" key="3">
    <source>
        <dbReference type="ARBA" id="ARBA00022475"/>
    </source>
</evidence>
<dbReference type="InterPro" id="IPR045275">
    <property type="entry name" value="MscS_archaea/bacteria_type"/>
</dbReference>
<feature type="transmembrane region" description="Helical" evidence="8">
    <location>
        <begin position="99"/>
        <end position="117"/>
    </location>
</feature>
<evidence type="ECO:0000256" key="1">
    <source>
        <dbReference type="ARBA" id="ARBA00004651"/>
    </source>
</evidence>
<dbReference type="RefSeq" id="WP_379744253.1">
    <property type="nucleotide sequence ID" value="NZ_JBHSVN010000001.1"/>
</dbReference>
<feature type="transmembrane region" description="Helical" evidence="8">
    <location>
        <begin position="137"/>
        <end position="159"/>
    </location>
</feature>
<organism evidence="11 12">
    <name type="scientific">Halopenitus salinus</name>
    <dbReference type="NCBI Taxonomy" id="1198295"/>
    <lineage>
        <taxon>Archaea</taxon>
        <taxon>Methanobacteriati</taxon>
        <taxon>Methanobacteriota</taxon>
        <taxon>Stenosarchaea group</taxon>
        <taxon>Halobacteria</taxon>
        <taxon>Halobacteriales</taxon>
        <taxon>Haloferacaceae</taxon>
        <taxon>Halopenitus</taxon>
    </lineage>
</organism>
<keyword evidence="6 8" id="KW-0472">Membrane</keyword>
<reference evidence="11 12" key="1">
    <citation type="journal article" date="2019" name="Int. J. Syst. Evol. Microbiol.">
        <title>The Global Catalogue of Microorganisms (GCM) 10K type strain sequencing project: providing services to taxonomists for standard genome sequencing and annotation.</title>
        <authorList>
            <consortium name="The Broad Institute Genomics Platform"/>
            <consortium name="The Broad Institute Genome Sequencing Center for Infectious Disease"/>
            <person name="Wu L."/>
            <person name="Ma J."/>
        </authorList>
    </citation>
    <scope>NUCLEOTIDE SEQUENCE [LARGE SCALE GENOMIC DNA]</scope>
    <source>
        <strain evidence="11 12">SKJ47</strain>
    </source>
</reference>
<dbReference type="SUPFAM" id="SSF82689">
    <property type="entry name" value="Mechanosensitive channel protein MscS (YggB), C-terminal domain"/>
    <property type="match status" value="1"/>
</dbReference>
<dbReference type="SUPFAM" id="SSF82861">
    <property type="entry name" value="Mechanosensitive channel protein MscS (YggB), transmembrane region"/>
    <property type="match status" value="1"/>
</dbReference>
<dbReference type="InterPro" id="IPR011066">
    <property type="entry name" value="MscS_channel_C_sf"/>
</dbReference>
<dbReference type="InterPro" id="IPR006685">
    <property type="entry name" value="MscS_channel_2nd"/>
</dbReference>
<accession>A0ABD5UZ48</accession>
<dbReference type="PANTHER" id="PTHR30221:SF20">
    <property type="entry name" value="SMALL-CONDUCTANCE MECHANOSENSITIVE CHANNEL"/>
    <property type="match status" value="1"/>
</dbReference>
<evidence type="ECO:0000256" key="4">
    <source>
        <dbReference type="ARBA" id="ARBA00022692"/>
    </source>
</evidence>
<feature type="transmembrane region" description="Helical" evidence="8">
    <location>
        <begin position="22"/>
        <end position="39"/>
    </location>
</feature>
<evidence type="ECO:0000259" key="9">
    <source>
        <dbReference type="Pfam" id="PF00924"/>
    </source>
</evidence>
<dbReference type="Gene3D" id="1.10.287.1260">
    <property type="match status" value="1"/>
</dbReference>
<dbReference type="Pfam" id="PF21082">
    <property type="entry name" value="MS_channel_3rd"/>
    <property type="match status" value="1"/>
</dbReference>
<feature type="transmembrane region" description="Helical" evidence="8">
    <location>
        <begin position="60"/>
        <end position="79"/>
    </location>
</feature>
<keyword evidence="5 8" id="KW-1133">Transmembrane helix</keyword>
<evidence type="ECO:0000256" key="2">
    <source>
        <dbReference type="ARBA" id="ARBA00008017"/>
    </source>
</evidence>
<feature type="domain" description="Mechanosensitive ion channel MscS C-terminal" evidence="10">
    <location>
        <begin position="255"/>
        <end position="340"/>
    </location>
</feature>
<sequence>MTTIESAWPGTGQVAFGTLERLGASAAIILAVFLIRYLVHRYRASRGAEFGTTKRLVLSTAMAATTAVGVLGLVGLWGLGDQLLAAYGRLELGAQVPNIILAVIVLGGAYAITDFLGQVIGEVISTGKTISSHQKQVVYRLTQLGIYSLAALVVIGLFTDNLGSLLVGAGFLGIVVGMAARQTLGSVLAGIVLMVSRPFEIGDWIQFGDYEGTVTEITVFHTRIQTFDGEHVTIPNDRIGNEVIVDRSRKGRLRIEVEVGIDYADDPDHAADVAQEATAAIDDVRTAPRPKVVAKRFGDSSVVLGVRFWIDQPSARKRWRTQTKVISAVHEAFSEEGITIPFPQRTHGSRPNELSVTVGSPDDSAADGGSSASDSEGSSAGESGAGTGESE</sequence>
<dbReference type="InterPro" id="IPR023408">
    <property type="entry name" value="MscS_beta-dom_sf"/>
</dbReference>
<evidence type="ECO:0000256" key="5">
    <source>
        <dbReference type="ARBA" id="ARBA00022989"/>
    </source>
</evidence>
<evidence type="ECO:0000256" key="6">
    <source>
        <dbReference type="ARBA" id="ARBA00023136"/>
    </source>
</evidence>
<comment type="subcellular location">
    <subcellularLocation>
        <location evidence="1">Cell membrane</location>
        <topology evidence="1">Multi-pass membrane protein</topology>
    </subcellularLocation>
</comment>
<dbReference type="Gene3D" id="3.30.70.100">
    <property type="match status" value="1"/>
</dbReference>
<evidence type="ECO:0000313" key="12">
    <source>
        <dbReference type="Proteomes" id="UP001596296"/>
    </source>
</evidence>
<keyword evidence="3" id="KW-1003">Cell membrane</keyword>
<dbReference type="Gene3D" id="2.30.30.60">
    <property type="match status" value="1"/>
</dbReference>
<dbReference type="InterPro" id="IPR010920">
    <property type="entry name" value="LSM_dom_sf"/>
</dbReference>
<dbReference type="GO" id="GO:0005886">
    <property type="term" value="C:plasma membrane"/>
    <property type="evidence" value="ECO:0007669"/>
    <property type="project" value="UniProtKB-SubCell"/>
</dbReference>
<feature type="domain" description="Mechanosensitive ion channel MscS" evidence="9">
    <location>
        <begin position="184"/>
        <end position="244"/>
    </location>
</feature>
<proteinExistence type="inferred from homology"/>
<protein>
    <submittedName>
        <fullName evidence="11">Mechanosensitive ion channel family protein</fullName>
    </submittedName>
</protein>